<evidence type="ECO:0000313" key="2">
    <source>
        <dbReference type="Proteomes" id="UP000578252"/>
    </source>
</evidence>
<comment type="caution">
    <text evidence="1">The sequence shown here is derived from an EMBL/GenBank/DDBJ whole genome shotgun (WGS) entry which is preliminary data.</text>
</comment>
<evidence type="ECO:0000313" key="1">
    <source>
        <dbReference type="EMBL" id="NMW64120.1"/>
    </source>
</evidence>
<dbReference type="AlphaFoldDB" id="A0A7Y0TZE2"/>
<dbReference type="EMBL" id="JABCUR010000001">
    <property type="protein sequence ID" value="NMW64120.1"/>
    <property type="molecule type" value="Genomic_DNA"/>
</dbReference>
<sequence length="67" mass="7629">MVGFMSCIPRVPANCRKSIFIFNSWDYFPQLVESPGGNLRMTVEKPLGKLVDKPVCKWGLAWGRIWG</sequence>
<proteinExistence type="predicted"/>
<gene>
    <name evidence="1" type="ORF">HHJ78_00840</name>
</gene>
<protein>
    <submittedName>
        <fullName evidence="1">Uncharacterized protein</fullName>
    </submittedName>
</protein>
<dbReference type="Proteomes" id="UP000578252">
    <property type="component" value="Unassembled WGS sequence"/>
</dbReference>
<name>A0A7Y0TZE2_9ACTO</name>
<organism evidence="1 2">
    <name type="scientific">Mobiluncus mulieris</name>
    <dbReference type="NCBI Taxonomy" id="2052"/>
    <lineage>
        <taxon>Bacteria</taxon>
        <taxon>Bacillati</taxon>
        <taxon>Actinomycetota</taxon>
        <taxon>Actinomycetes</taxon>
        <taxon>Actinomycetales</taxon>
        <taxon>Actinomycetaceae</taxon>
        <taxon>Mobiluncus</taxon>
    </lineage>
</organism>
<accession>A0A7Y0TZE2</accession>
<reference evidence="1 2" key="1">
    <citation type="submission" date="2020-04" db="EMBL/GenBank/DDBJ databases">
        <title>Antimicrobial susceptibility and clonality of vaginal-derived multi-drug resistant Mobiluncus isolates in China.</title>
        <authorList>
            <person name="Zhang X."/>
        </authorList>
    </citation>
    <scope>NUCLEOTIDE SEQUENCE [LARGE SCALE GENOMIC DNA]</scope>
    <source>
        <strain evidence="1 2">13</strain>
    </source>
</reference>